<dbReference type="InterPro" id="IPR029057">
    <property type="entry name" value="PRTase-like"/>
</dbReference>
<keyword evidence="2" id="KW-0328">Glycosyltransferase</keyword>
<reference evidence="2 3" key="1">
    <citation type="journal article" date="2011" name="J. Bacteriol.">
        <title>Complete genome sequence of Acidaminococcus intestini RYC-MR95, a Gram-negative bacterium from the phylum Firmicutes.</title>
        <authorList>
            <person name="D'Auria G."/>
            <person name="Galan J.C."/>
            <person name="Rodriguez-Alcayna M."/>
            <person name="Moya A."/>
            <person name="Baquero F."/>
            <person name="Latorre A."/>
        </authorList>
    </citation>
    <scope>NUCLEOTIDE SEQUENCE [LARGE SCALE GENOMIC DNA]</scope>
    <source>
        <strain evidence="2 3">RyC-MR95</strain>
    </source>
</reference>
<dbReference type="Gene3D" id="3.40.50.2020">
    <property type="match status" value="1"/>
</dbReference>
<dbReference type="AlphaFoldDB" id="G4Q6E5"/>
<dbReference type="Pfam" id="PF00156">
    <property type="entry name" value="Pribosyltran"/>
    <property type="match status" value="1"/>
</dbReference>
<dbReference type="SUPFAM" id="SSF53271">
    <property type="entry name" value="PRTase-like"/>
    <property type="match status" value="1"/>
</dbReference>
<keyword evidence="3" id="KW-1185">Reference proteome</keyword>
<evidence type="ECO:0000313" key="3">
    <source>
        <dbReference type="Proteomes" id="UP000007093"/>
    </source>
</evidence>
<dbReference type="PANTHER" id="PTHR43218:SF1">
    <property type="entry name" value="PHOSPHORIBOSYLTRANSFERASE"/>
    <property type="match status" value="1"/>
</dbReference>
<dbReference type="InParanoid" id="G4Q6E5"/>
<organism evidence="2 3">
    <name type="scientific">Acidaminococcus intestini (strain RyC-MR95)</name>
    <dbReference type="NCBI Taxonomy" id="568816"/>
    <lineage>
        <taxon>Bacteria</taxon>
        <taxon>Bacillati</taxon>
        <taxon>Bacillota</taxon>
        <taxon>Negativicutes</taxon>
        <taxon>Acidaminococcales</taxon>
        <taxon>Acidaminococcaceae</taxon>
        <taxon>Acidaminococcus</taxon>
    </lineage>
</organism>
<dbReference type="InterPro" id="IPR000836">
    <property type="entry name" value="PRTase_dom"/>
</dbReference>
<dbReference type="FunCoup" id="G4Q6E5">
    <property type="interactions" value="280"/>
</dbReference>
<keyword evidence="2" id="KW-0808">Transferase</keyword>
<proteinExistence type="predicted"/>
<dbReference type="EMBL" id="CP003058">
    <property type="protein sequence ID" value="AEQ23435.1"/>
    <property type="molecule type" value="Genomic_DNA"/>
</dbReference>
<dbReference type="PATRIC" id="fig|568816.4.peg.2171"/>
<feature type="domain" description="Phosphoribosyltransferase" evidence="1">
    <location>
        <begin position="41"/>
        <end position="165"/>
    </location>
</feature>
<dbReference type="PANTHER" id="PTHR43218">
    <property type="entry name" value="PHOSPHORIBOSYLTRANSFERASE-RELATED"/>
    <property type="match status" value="1"/>
</dbReference>
<name>G4Q6E5_ACIIR</name>
<dbReference type="NCBIfam" id="NF005592">
    <property type="entry name" value="PRK07322.1"/>
    <property type="match status" value="1"/>
</dbReference>
<sequence length="184" mass="20086">MADRFYELHVAGVTRKLPILNVNDKLAIAGFVILGDVELVEKAAAALVKRVPPETEIMVTAETKGIPLVHEMARLMGMPRYAIARKSVKAYMENPIIVEDRSITTKGKQILVLQDEDIALVRGRKVLLVDDVISTGGSIKALEELIEKAGGTVIGRMAILAEGDAMNRKDIVTLENLPLFDAQV</sequence>
<accession>G4Q6E5</accession>
<dbReference type="GeneID" id="92879422"/>
<dbReference type="CDD" id="cd06223">
    <property type="entry name" value="PRTases_typeI"/>
    <property type="match status" value="1"/>
</dbReference>
<dbReference type="STRING" id="568816.Acin_2240"/>
<dbReference type="RefSeq" id="WP_009015176.1">
    <property type="nucleotide sequence ID" value="NC_016077.1"/>
</dbReference>
<evidence type="ECO:0000313" key="2">
    <source>
        <dbReference type="EMBL" id="AEQ23435.1"/>
    </source>
</evidence>
<dbReference type="GO" id="GO:0016757">
    <property type="term" value="F:glycosyltransferase activity"/>
    <property type="evidence" value="ECO:0007669"/>
    <property type="project" value="UniProtKB-KW"/>
</dbReference>
<dbReference type="KEGG" id="ain:Acin_2240"/>
<evidence type="ECO:0000259" key="1">
    <source>
        <dbReference type="Pfam" id="PF00156"/>
    </source>
</evidence>
<dbReference type="eggNOG" id="COG0503">
    <property type="taxonomic scope" value="Bacteria"/>
</dbReference>
<dbReference type="HOGENOM" id="CLU_073912_1_0_9"/>
<gene>
    <name evidence="2" type="primary">apt</name>
    <name evidence="2" type="ordered locus">Acin_2240</name>
</gene>
<dbReference type="Proteomes" id="UP000007093">
    <property type="component" value="Chromosome"/>
</dbReference>
<protein>
    <submittedName>
        <fullName evidence="2">Adenine phosphoribosyltransferase</fullName>
    </submittedName>
</protein>